<dbReference type="EC" id="5.6.2.2" evidence="10"/>
<evidence type="ECO:0000256" key="3">
    <source>
        <dbReference type="ARBA" id="ARBA00022490"/>
    </source>
</evidence>
<dbReference type="RefSeq" id="WP_014574838.1">
    <property type="nucleotide sequence ID" value="NZ_CP010546.1"/>
</dbReference>
<dbReference type="SUPFAM" id="SSF101904">
    <property type="entry name" value="GyrA/ParC C-terminal domain-like"/>
    <property type="match status" value="1"/>
</dbReference>
<dbReference type="GO" id="GO:0006261">
    <property type="term" value="P:DNA-templated DNA replication"/>
    <property type="evidence" value="ECO:0007669"/>
    <property type="project" value="UniProtKB-UniRule"/>
</dbReference>
<dbReference type="InterPro" id="IPR013758">
    <property type="entry name" value="Topo_IIA_A/C_ab"/>
</dbReference>
<dbReference type="InterPro" id="IPR035516">
    <property type="entry name" value="Gyrase/topoIV_suA_C"/>
</dbReference>
<dbReference type="AlphaFoldDB" id="A0A0H3DME4"/>
<evidence type="ECO:0000256" key="6">
    <source>
        <dbReference type="ARBA" id="ARBA00023029"/>
    </source>
</evidence>
<dbReference type="InterPro" id="IPR013760">
    <property type="entry name" value="Topo_IIA-like_dom_sf"/>
</dbReference>
<comment type="function">
    <text evidence="10">A type II topoisomerase that negatively supercoils closed circular double-stranded (ds) DNA in an ATP-dependent manner to modulate DNA topology and maintain chromosomes in an underwound state. Negative supercoiling favors strand separation, and DNA replication, transcription, recombination and repair, all of which involve strand separation. Also able to catalyze the interconversion of other topological isomers of dsDNA rings, including catenanes and knotted rings. Type II topoisomerases break and join 2 DNA strands simultaneously in an ATP-dependent manner.</text>
</comment>
<feature type="domain" description="Topo IIA-type catalytic" evidence="13">
    <location>
        <begin position="46"/>
        <end position="510"/>
    </location>
</feature>
<dbReference type="NCBIfam" id="NF004043">
    <property type="entry name" value="PRK05560.1"/>
    <property type="match status" value="1"/>
</dbReference>
<dbReference type="GeneID" id="66609357"/>
<feature type="active site" description="O-(5'-phospho-DNA)-tyrosine intermediate" evidence="10 11">
    <location>
        <position position="134"/>
    </location>
</feature>
<dbReference type="CDD" id="cd00187">
    <property type="entry name" value="TOP4c"/>
    <property type="match status" value="1"/>
</dbReference>
<dbReference type="STRING" id="722438.F539_00020"/>
<dbReference type="GO" id="GO:0005694">
    <property type="term" value="C:chromosome"/>
    <property type="evidence" value="ECO:0007669"/>
    <property type="project" value="InterPro"/>
</dbReference>
<comment type="catalytic activity">
    <reaction evidence="1 10 11">
        <text>ATP-dependent breakage, passage and rejoining of double-stranded DNA.</text>
        <dbReference type="EC" id="5.6.2.2"/>
    </reaction>
</comment>
<dbReference type="PANTHER" id="PTHR43493:SF5">
    <property type="entry name" value="DNA GYRASE SUBUNIT A, CHLOROPLASTIC_MITOCHONDRIAL"/>
    <property type="match status" value="1"/>
</dbReference>
<name>A0A0H3DME4_MYCPB</name>
<dbReference type="InterPro" id="IPR006691">
    <property type="entry name" value="GyrA/parC_rep"/>
</dbReference>
<dbReference type="HOGENOM" id="CLU_002977_6_1_14"/>
<dbReference type="SUPFAM" id="SSF56719">
    <property type="entry name" value="Type II DNA topoisomerase"/>
    <property type="match status" value="1"/>
</dbReference>
<dbReference type="GO" id="GO:0009330">
    <property type="term" value="C:DNA topoisomerase type II (double strand cut, ATP-hydrolyzing) complex"/>
    <property type="evidence" value="ECO:0007669"/>
    <property type="project" value="TreeGrafter"/>
</dbReference>
<dbReference type="InterPro" id="IPR005743">
    <property type="entry name" value="GyrA"/>
</dbReference>
<evidence type="ECO:0000256" key="9">
    <source>
        <dbReference type="ARBA" id="ARBA00063644"/>
    </source>
</evidence>
<evidence type="ECO:0000256" key="4">
    <source>
        <dbReference type="ARBA" id="ARBA00022741"/>
    </source>
</evidence>
<dbReference type="GO" id="GO:0003677">
    <property type="term" value="F:DNA binding"/>
    <property type="evidence" value="ECO:0007669"/>
    <property type="project" value="UniProtKB-UniRule"/>
</dbReference>
<evidence type="ECO:0000256" key="5">
    <source>
        <dbReference type="ARBA" id="ARBA00022840"/>
    </source>
</evidence>
<keyword evidence="4 10" id="KW-0547">Nucleotide-binding</keyword>
<dbReference type="PATRIC" id="fig|722438.3.peg.5"/>
<dbReference type="InterPro" id="IPR013757">
    <property type="entry name" value="Topo_IIA_A_a_sf"/>
</dbReference>
<evidence type="ECO:0000256" key="8">
    <source>
        <dbReference type="ARBA" id="ARBA00023235"/>
    </source>
</evidence>
<keyword evidence="3 10" id="KW-0963">Cytoplasm</keyword>
<accession>A0A0H3DME4</accession>
<evidence type="ECO:0000313" key="15">
    <source>
        <dbReference type="Proteomes" id="UP000007756"/>
    </source>
</evidence>
<evidence type="ECO:0000313" key="14">
    <source>
        <dbReference type="EMBL" id="ADK86940.1"/>
    </source>
</evidence>
<dbReference type="EMBL" id="CP002077">
    <property type="protein sequence ID" value="ADK86940.1"/>
    <property type="molecule type" value="Genomic_DNA"/>
</dbReference>
<dbReference type="Gene3D" id="2.120.10.90">
    <property type="entry name" value="DNA gyrase/topoisomerase IV, subunit A, C-terminal"/>
    <property type="match status" value="1"/>
</dbReference>
<comment type="subcellular location">
    <subcellularLocation>
        <location evidence="10">Cytoplasm</location>
    </subcellularLocation>
</comment>
<keyword evidence="8 10" id="KW-0413">Isomerase</keyword>
<dbReference type="GO" id="GO:0005524">
    <property type="term" value="F:ATP binding"/>
    <property type="evidence" value="ECO:0007669"/>
    <property type="project" value="UniProtKB-UniRule"/>
</dbReference>
<dbReference type="Pfam" id="PF03989">
    <property type="entry name" value="DNA_gyraseA_C"/>
    <property type="match status" value="6"/>
</dbReference>
<keyword evidence="6 10" id="KW-0799">Topoisomerase</keyword>
<dbReference type="Gene3D" id="3.30.1360.40">
    <property type="match status" value="1"/>
</dbReference>
<dbReference type="FunFam" id="1.10.268.10:FF:000001">
    <property type="entry name" value="DNA gyrase subunit A"/>
    <property type="match status" value="1"/>
</dbReference>
<dbReference type="Proteomes" id="UP000007756">
    <property type="component" value="Chromosome"/>
</dbReference>
<feature type="short sequence motif" description="GyrA-box" evidence="10">
    <location>
        <begin position="537"/>
        <end position="543"/>
    </location>
</feature>
<dbReference type="PROSITE" id="PS52040">
    <property type="entry name" value="TOPO_IIA"/>
    <property type="match status" value="1"/>
</dbReference>
<sequence>MAKQQDQIDKIRQELAQSAIKNISLSSELERSFMEYAMSVIVARALPDARDGLKPVHRRVLYGAYTGGMHHDRPFKKSARIVGDVMSKFHPHGDMAIYDTMSRMAQDFSLRYLLIDGHGNFGSIDGDRPAAQRYTEARLSKLAGELLRDIDKDTVDFVANYDGEEQEPTVLPAAFPNLLANGSSGIAVGMSTSIPSHNLSELIQGLILLIDNPDCTINDLLGVIKGPDFPTGANIIYTKGIESYFETGKGNVVIRSKVSIEQLPTRAALVVTEIPYMVNKTSLIEKIVELVKAEEITGIADIRDESSREGIRLVIEVKRDTVPEVLLNQLFKSTRLQVRFPVNMLALVKGAPKLLNMKQALTVYLEHQLDVLIRKTQFNLKKYQERFHILSGLLIAALNIDEVIAIIKKSANNQVAMEALHERFGLDEIQARAVLDMRLRSLSVLEVNKLQTEQQELKALIEFCQQVLADKQLQLKLIKEQLTKINEQFGDPRRSEILYGISEDIDDEDLITQENVVITMSTNGYLKRIGVDSYNLQHRGGVGVKGLTTYTDDSISQLLVCSTHSDLLFFTDKGKVYRIRAHQIPPGFRTNKGIPAVNLIKIDKDEKICALISVNDYQNGYFFFCTKNGTIKRTSLSEFANILSIGKRAILFKENDVLFSVIRTSGQDDIFIGSTAGFVVRFHEDTVRPLSRAAMGVLGINLNQGEFVNGLSTSSNGSLLLSVGQNGIGKLTSIDKYRLTKRNAKGVKTLRVTAKTGPVVTTTTVFGNEDLLMISSAGKIVRISLEQLSEQGKNTSGVKLIKLKEKERLETVTIFKKEEAIKTTTATETDDVGSKQITQ</sequence>
<evidence type="ECO:0000256" key="1">
    <source>
        <dbReference type="ARBA" id="ARBA00000185"/>
    </source>
</evidence>
<dbReference type="eggNOG" id="COG0188">
    <property type="taxonomic scope" value="Bacteria"/>
</dbReference>
<evidence type="ECO:0000256" key="2">
    <source>
        <dbReference type="ARBA" id="ARBA00008263"/>
    </source>
</evidence>
<evidence type="ECO:0000259" key="13">
    <source>
        <dbReference type="PROSITE" id="PS52040"/>
    </source>
</evidence>
<keyword evidence="7 10" id="KW-0238">DNA-binding</keyword>
<comment type="similarity">
    <text evidence="2 10">Belongs to the type II topoisomerase GyrA/ParC subunit family.</text>
</comment>
<protein>
    <recommendedName>
        <fullName evidence="10">DNA gyrase subunit A</fullName>
        <ecNumber evidence="10">5.6.2.2</ecNumber>
    </recommendedName>
</protein>
<dbReference type="Gene3D" id="3.90.199.10">
    <property type="entry name" value="Topoisomerase II, domain 5"/>
    <property type="match status" value="1"/>
</dbReference>
<comment type="miscellaneous">
    <text evidence="10">Few gyrases are as efficient as E.coli at forming negative supercoils. Not all organisms have 2 type II topoisomerases; in organisms with a single type II topoisomerase this enzyme also has to decatenate newly replicated chromosomes.</text>
</comment>
<keyword evidence="12" id="KW-0175">Coiled coil</keyword>
<dbReference type="NCBIfam" id="TIGR01063">
    <property type="entry name" value="gyrA"/>
    <property type="match status" value="1"/>
</dbReference>
<dbReference type="PaxDb" id="722438-MPNE_0005"/>
<organism evidence="14 15">
    <name type="scientific">Mycoplasmoides pneumoniae (strain ATCC 15531 / DSM 23978 / CIP 103766 / NBRC 14401 / NCTC 10119 / FH)</name>
    <name type="common">Mycoplasma pneumoniae</name>
    <dbReference type="NCBI Taxonomy" id="722438"/>
    <lineage>
        <taxon>Bacteria</taxon>
        <taxon>Bacillati</taxon>
        <taxon>Mycoplasmatota</taxon>
        <taxon>Mycoplasmoidales</taxon>
        <taxon>Mycoplasmoidaceae</taxon>
        <taxon>Mycoplasmoides</taxon>
    </lineage>
</organism>
<comment type="subunit">
    <text evidence="9">Heterotetramer composed of ParC and ParE.</text>
</comment>
<comment type="subunit">
    <text evidence="10">Heterotetramer, composed of two GyrA and two GyrB chains. In the heterotetramer, GyrA contains the active site tyrosine that forms a transient covalent intermediate with DNA, while GyrB binds cofactors and catalyzes ATP hydrolysis.</text>
</comment>
<dbReference type="GO" id="GO:0005737">
    <property type="term" value="C:cytoplasm"/>
    <property type="evidence" value="ECO:0007669"/>
    <property type="project" value="UniProtKB-SubCell"/>
</dbReference>
<dbReference type="SMART" id="SM00434">
    <property type="entry name" value="TOP4c"/>
    <property type="match status" value="1"/>
</dbReference>
<dbReference type="KEGG" id="mpj:MPNE_0005"/>
<dbReference type="GO" id="GO:0006265">
    <property type="term" value="P:DNA topological change"/>
    <property type="evidence" value="ECO:0007669"/>
    <property type="project" value="UniProtKB-UniRule"/>
</dbReference>
<gene>
    <name evidence="10 14" type="primary">gyrA</name>
    <name evidence="14" type="ordered locus">MPNE_0005</name>
</gene>
<evidence type="ECO:0000256" key="11">
    <source>
        <dbReference type="PROSITE-ProRule" id="PRU01384"/>
    </source>
</evidence>
<dbReference type="GO" id="GO:0034335">
    <property type="term" value="F:DNA negative supercoiling activity"/>
    <property type="evidence" value="ECO:0007669"/>
    <property type="project" value="UniProtKB-ARBA"/>
</dbReference>
<evidence type="ECO:0000256" key="7">
    <source>
        <dbReference type="ARBA" id="ARBA00023125"/>
    </source>
</evidence>
<dbReference type="Pfam" id="PF00521">
    <property type="entry name" value="DNA_topoisoIV"/>
    <property type="match status" value="1"/>
</dbReference>
<evidence type="ECO:0000256" key="12">
    <source>
        <dbReference type="SAM" id="Coils"/>
    </source>
</evidence>
<dbReference type="InterPro" id="IPR002205">
    <property type="entry name" value="Topo_IIA_dom_A"/>
</dbReference>
<dbReference type="InterPro" id="IPR050220">
    <property type="entry name" value="Type_II_DNA_Topoisomerases"/>
</dbReference>
<feature type="coiled-coil region" evidence="12">
    <location>
        <begin position="447"/>
        <end position="488"/>
    </location>
</feature>
<keyword evidence="5 10" id="KW-0067">ATP-binding</keyword>
<dbReference type="PANTHER" id="PTHR43493">
    <property type="entry name" value="DNA GYRASE/TOPOISOMERASE SUBUNIT A"/>
    <property type="match status" value="1"/>
</dbReference>
<reference evidence="14 15" key="1">
    <citation type="journal article" date="2010" name="Appl. Environ. Microbiol.">
        <title>Targeted chromosomal knockouts in Mycoplasma pneumoniae.</title>
        <authorList>
            <person name="Krishnakumar R."/>
            <person name="Assad-Garcia N."/>
            <person name="Benders G.A."/>
            <person name="Phan Q."/>
            <person name="Montague M.G."/>
            <person name="Glass J.I."/>
        </authorList>
    </citation>
    <scope>NUCLEOTIDE SEQUENCE [LARGE SCALE GENOMIC DNA]</scope>
    <source>
        <strain evidence="15">ATCC 15531 / DSM 22911 / NBRC 14401 / NCTC 10119 / FH</strain>
    </source>
</reference>
<proteinExistence type="inferred from homology"/>
<evidence type="ECO:0000256" key="10">
    <source>
        <dbReference type="HAMAP-Rule" id="MF_01897"/>
    </source>
</evidence>
<dbReference type="Gene3D" id="1.10.268.10">
    <property type="entry name" value="Topoisomerase, domain 3"/>
    <property type="match status" value="1"/>
</dbReference>
<dbReference type="NCBIfam" id="NF004044">
    <property type="entry name" value="PRK05561.1"/>
    <property type="match status" value="1"/>
</dbReference>
<dbReference type="FunFam" id="2.120.10.90:FF:000005">
    <property type="entry name" value="DNA topoisomerase 4 subunit A"/>
    <property type="match status" value="1"/>
</dbReference>
<dbReference type="HAMAP" id="MF_01897">
    <property type="entry name" value="GyrA"/>
    <property type="match status" value="1"/>
</dbReference>
<dbReference type="FunFam" id="3.30.1360.40:FF:000002">
    <property type="entry name" value="DNA gyrase subunit A"/>
    <property type="match status" value="1"/>
</dbReference>